<comment type="caution">
    <text evidence="6">The sequence shown here is derived from an EMBL/GenBank/DDBJ whole genome shotgun (WGS) entry which is preliminary data.</text>
</comment>
<dbReference type="EMBL" id="LWDF02000310">
    <property type="protein sequence ID" value="KAE8250574.1"/>
    <property type="molecule type" value="Genomic_DNA"/>
</dbReference>
<dbReference type="FunFam" id="3.40.309.10:FF:000002">
    <property type="entry name" value="Methylmalonate-semialdehyde dehydrogenase (Acylating)"/>
    <property type="match status" value="1"/>
</dbReference>
<keyword evidence="7" id="KW-1185">Reference proteome</keyword>
<evidence type="ECO:0000313" key="6">
    <source>
        <dbReference type="EMBL" id="KAE8250574.1"/>
    </source>
</evidence>
<dbReference type="CDD" id="cd07085">
    <property type="entry name" value="ALDH_F6_MMSDH"/>
    <property type="match status" value="1"/>
</dbReference>
<dbReference type="SUPFAM" id="SSF53720">
    <property type="entry name" value="ALDH-like"/>
    <property type="match status" value="1"/>
</dbReference>
<gene>
    <name evidence="6" type="ORF">A4X13_0g4602</name>
</gene>
<dbReference type="InterPro" id="IPR016162">
    <property type="entry name" value="Ald_DH_N"/>
</dbReference>
<reference evidence="6" key="1">
    <citation type="submission" date="2016-04" db="EMBL/GenBank/DDBJ databases">
        <authorList>
            <person name="Nguyen H.D."/>
            <person name="Samba Siva P."/>
            <person name="Cullis J."/>
            <person name="Levesque C.A."/>
            <person name="Hambleton S."/>
        </authorList>
    </citation>
    <scope>NUCLEOTIDE SEQUENCE</scope>
    <source>
        <strain evidence="6">DAOMC 236416</strain>
    </source>
</reference>
<dbReference type="EC" id="1.2.1.27" evidence="2"/>
<comment type="similarity">
    <text evidence="1">Belongs to the aldehyde dehydrogenase family.</text>
</comment>
<dbReference type="InterPro" id="IPR016161">
    <property type="entry name" value="Ald_DH/histidinol_DH"/>
</dbReference>
<protein>
    <recommendedName>
        <fullName evidence="2">methylmalonate-semialdehyde dehydrogenase (CoA acylating)</fullName>
        <ecNumber evidence="2">1.2.1.27</ecNumber>
    </recommendedName>
</protein>
<dbReference type="InterPro" id="IPR016163">
    <property type="entry name" value="Ald_DH_C"/>
</dbReference>
<evidence type="ECO:0000256" key="3">
    <source>
        <dbReference type="ARBA" id="ARBA00023002"/>
    </source>
</evidence>
<keyword evidence="4" id="KW-0520">NAD</keyword>
<evidence type="ECO:0000256" key="4">
    <source>
        <dbReference type="ARBA" id="ARBA00023027"/>
    </source>
</evidence>
<organism evidence="6 7">
    <name type="scientific">Tilletia indica</name>
    <dbReference type="NCBI Taxonomy" id="43049"/>
    <lineage>
        <taxon>Eukaryota</taxon>
        <taxon>Fungi</taxon>
        <taxon>Dikarya</taxon>
        <taxon>Basidiomycota</taxon>
        <taxon>Ustilaginomycotina</taxon>
        <taxon>Exobasidiomycetes</taxon>
        <taxon>Tilletiales</taxon>
        <taxon>Tilletiaceae</taxon>
        <taxon>Tilletia</taxon>
    </lineage>
</organism>
<dbReference type="AlphaFoldDB" id="A0A177TBD4"/>
<dbReference type="PANTHER" id="PTHR43866">
    <property type="entry name" value="MALONATE-SEMIALDEHYDE DEHYDROGENASE"/>
    <property type="match status" value="1"/>
</dbReference>
<dbReference type="InterPro" id="IPR015590">
    <property type="entry name" value="Aldehyde_DH_dom"/>
</dbReference>
<evidence type="ECO:0000256" key="1">
    <source>
        <dbReference type="ARBA" id="ARBA00009986"/>
    </source>
</evidence>
<dbReference type="InterPro" id="IPR016160">
    <property type="entry name" value="Ald_DH_CS_CYS"/>
</dbReference>
<dbReference type="PROSITE" id="PS00070">
    <property type="entry name" value="ALDEHYDE_DEHYDR_CYS"/>
    <property type="match status" value="1"/>
</dbReference>
<feature type="domain" description="Aldehyde dehydrogenase" evidence="5">
    <location>
        <begin position="93"/>
        <end position="556"/>
    </location>
</feature>
<evidence type="ECO:0000313" key="7">
    <source>
        <dbReference type="Proteomes" id="UP000077521"/>
    </source>
</evidence>
<dbReference type="GO" id="GO:0005739">
    <property type="term" value="C:mitochondrion"/>
    <property type="evidence" value="ECO:0007669"/>
    <property type="project" value="TreeGrafter"/>
</dbReference>
<dbReference type="Gene3D" id="3.40.309.10">
    <property type="entry name" value="Aldehyde Dehydrogenase, Chain A, domain 2"/>
    <property type="match status" value="1"/>
</dbReference>
<dbReference type="Proteomes" id="UP000077521">
    <property type="component" value="Unassembled WGS sequence"/>
</dbReference>
<evidence type="ECO:0000259" key="5">
    <source>
        <dbReference type="Pfam" id="PF00171"/>
    </source>
</evidence>
<dbReference type="NCBIfam" id="TIGR01722">
    <property type="entry name" value="MMSDH"/>
    <property type="match status" value="1"/>
</dbReference>
<dbReference type="FunFam" id="3.40.605.10:FF:000003">
    <property type="entry name" value="Methylmalonate-semialdehyde dehydrogenase [acylating]"/>
    <property type="match status" value="1"/>
</dbReference>
<evidence type="ECO:0000256" key="2">
    <source>
        <dbReference type="ARBA" id="ARBA00013048"/>
    </source>
</evidence>
<dbReference type="Gene3D" id="3.40.605.10">
    <property type="entry name" value="Aldehyde Dehydrogenase, Chain A, domain 1"/>
    <property type="match status" value="1"/>
</dbReference>
<dbReference type="GO" id="GO:0004491">
    <property type="term" value="F:methylmalonate-semialdehyde dehydrogenase (acylating, NAD) activity"/>
    <property type="evidence" value="ECO:0007669"/>
    <property type="project" value="UniProtKB-EC"/>
</dbReference>
<name>A0A177TBD4_9BASI</name>
<dbReference type="Pfam" id="PF00171">
    <property type="entry name" value="Aldedh"/>
    <property type="match status" value="1"/>
</dbReference>
<accession>A0A177TBD4</accession>
<reference evidence="6" key="2">
    <citation type="journal article" date="2019" name="IMA Fungus">
        <title>Genome sequencing and comparison of five Tilletia species to identify candidate genes for the detection of regulated species infecting wheat.</title>
        <authorList>
            <person name="Nguyen H.D.T."/>
            <person name="Sultana T."/>
            <person name="Kesanakurti P."/>
            <person name="Hambleton S."/>
        </authorList>
    </citation>
    <scope>NUCLEOTIDE SEQUENCE</scope>
    <source>
        <strain evidence="6">DAOMC 236416</strain>
    </source>
</reference>
<dbReference type="InterPro" id="IPR010061">
    <property type="entry name" value="MeMal-semiAld_DH"/>
</dbReference>
<dbReference type="PANTHER" id="PTHR43866:SF3">
    <property type="entry name" value="METHYLMALONATE-SEMIALDEHYDE DEHYDROGENASE [ACYLATING], MITOCHONDRIAL"/>
    <property type="match status" value="1"/>
</dbReference>
<dbReference type="GO" id="GO:0006210">
    <property type="term" value="P:thymine catabolic process"/>
    <property type="evidence" value="ECO:0007669"/>
    <property type="project" value="TreeGrafter"/>
</dbReference>
<proteinExistence type="inferred from homology"/>
<dbReference type="GO" id="GO:0006574">
    <property type="term" value="P:L-valine catabolic process"/>
    <property type="evidence" value="ECO:0007669"/>
    <property type="project" value="TreeGrafter"/>
</dbReference>
<keyword evidence="3" id="KW-0560">Oxidoreductase</keyword>
<sequence>MSLLSLTRSLPLSTAAVSKSLLTCSRRSIASAATVSAAAATAASAKSAPKPADSLPAGKLSPLAASRAKDAQSKWAGISTTGGSTKLYLSGKFTDSATKRWLDVHDPSTQTLLSRTPETLPEEFEAAVSSAHAAFPAWRETSILSRQAVMLKLQALIREHMDDIANIITLEQGKTFLDAKGDVLRGLQVVEVACGVTSSMLEDRMEVSKDMDTHARREPLGVTAAINPFNFPAMIPLWSIPMALVTGNTLILKPSERVPGASMIITELCERAGVPPGVLNVVHGSVDTVNAICDDPRIRAVSFVGSDRAGKHIYHRATANGKRVQANLGAKNHAVLMPDANKNFALNSIAGAAFGAAGQRCMALSVVVCVGETEQWIPEMVERAKGLKVSGGFEDGTDLGPLISPAARERVISLTRSAAKSSNSKVLLDGTSFVSSDYPHGNFVGPSIVEAGPGSEAYDQEIFGPTLCIVRVKSLDEAIALINDNKYGNGTAIFTTNGATARKFEKDVNAGQIGINVPVPVPLPMFAWSGNKGSVMGDIGFYGKSALNFYTSYKTVTANWRAADAELSERASVNMPTMS</sequence>